<evidence type="ECO:0000256" key="4">
    <source>
        <dbReference type="ARBA" id="ARBA00022989"/>
    </source>
</evidence>
<evidence type="ECO:0000256" key="1">
    <source>
        <dbReference type="ARBA" id="ARBA00004141"/>
    </source>
</evidence>
<comment type="similarity">
    <text evidence="2">Belongs to the GtrA family.</text>
</comment>
<evidence type="ECO:0000256" key="5">
    <source>
        <dbReference type="ARBA" id="ARBA00023136"/>
    </source>
</evidence>
<proteinExistence type="inferred from homology"/>
<feature type="transmembrane region" description="Helical" evidence="6">
    <location>
        <begin position="95"/>
        <end position="114"/>
    </location>
</feature>
<feature type="transmembrane region" description="Helical" evidence="6">
    <location>
        <begin position="57"/>
        <end position="75"/>
    </location>
</feature>
<keyword evidence="5 6" id="KW-0472">Membrane</keyword>
<keyword evidence="9" id="KW-1185">Reference proteome</keyword>
<evidence type="ECO:0000256" key="2">
    <source>
        <dbReference type="ARBA" id="ARBA00009399"/>
    </source>
</evidence>
<organism evidence="8 9">
    <name type="scientific">Luteimicrobium album</name>
    <dbReference type="NCBI Taxonomy" id="1054550"/>
    <lineage>
        <taxon>Bacteria</taxon>
        <taxon>Bacillati</taxon>
        <taxon>Actinomycetota</taxon>
        <taxon>Actinomycetes</taxon>
        <taxon>Micrococcales</taxon>
        <taxon>Luteimicrobium</taxon>
    </lineage>
</organism>
<dbReference type="EMBL" id="BSUK01000001">
    <property type="protein sequence ID" value="GMA25048.1"/>
    <property type="molecule type" value="Genomic_DNA"/>
</dbReference>
<dbReference type="PANTHER" id="PTHR38459">
    <property type="entry name" value="PROPHAGE BACTOPRENOL-LINKED GLUCOSE TRANSLOCASE HOMOLOG"/>
    <property type="match status" value="1"/>
</dbReference>
<feature type="domain" description="GtrA/DPMS transmembrane" evidence="7">
    <location>
        <begin position="59"/>
        <end position="183"/>
    </location>
</feature>
<accession>A0ABQ6I2P5</accession>
<protein>
    <submittedName>
        <fullName evidence="8">Membrane protein</fullName>
    </submittedName>
</protein>
<evidence type="ECO:0000313" key="9">
    <source>
        <dbReference type="Proteomes" id="UP001157091"/>
    </source>
</evidence>
<dbReference type="InterPro" id="IPR007267">
    <property type="entry name" value="GtrA_DPMS_TM"/>
</dbReference>
<dbReference type="Pfam" id="PF04138">
    <property type="entry name" value="GtrA_DPMS_TM"/>
    <property type="match status" value="1"/>
</dbReference>
<keyword evidence="4 6" id="KW-1133">Transmembrane helix</keyword>
<dbReference type="InterPro" id="IPR051401">
    <property type="entry name" value="GtrA_CellWall_Glycosyl"/>
</dbReference>
<feature type="transmembrane region" description="Helical" evidence="6">
    <location>
        <begin position="126"/>
        <end position="149"/>
    </location>
</feature>
<comment type="subcellular location">
    <subcellularLocation>
        <location evidence="1">Membrane</location>
        <topology evidence="1">Multi-pass membrane protein</topology>
    </subcellularLocation>
</comment>
<evidence type="ECO:0000256" key="3">
    <source>
        <dbReference type="ARBA" id="ARBA00022692"/>
    </source>
</evidence>
<dbReference type="Proteomes" id="UP001157091">
    <property type="component" value="Unassembled WGS sequence"/>
</dbReference>
<evidence type="ECO:0000313" key="8">
    <source>
        <dbReference type="EMBL" id="GMA25048.1"/>
    </source>
</evidence>
<reference evidence="9" key="1">
    <citation type="journal article" date="2019" name="Int. J. Syst. Evol. Microbiol.">
        <title>The Global Catalogue of Microorganisms (GCM) 10K type strain sequencing project: providing services to taxonomists for standard genome sequencing and annotation.</title>
        <authorList>
            <consortium name="The Broad Institute Genomics Platform"/>
            <consortium name="The Broad Institute Genome Sequencing Center for Infectious Disease"/>
            <person name="Wu L."/>
            <person name="Ma J."/>
        </authorList>
    </citation>
    <scope>NUCLEOTIDE SEQUENCE [LARGE SCALE GENOMIC DNA]</scope>
    <source>
        <strain evidence="9">NBRC 106348</strain>
    </source>
</reference>
<comment type="caution">
    <text evidence="8">The sequence shown here is derived from an EMBL/GenBank/DDBJ whole genome shotgun (WGS) entry which is preliminary data.</text>
</comment>
<gene>
    <name evidence="8" type="ORF">GCM10025864_28070</name>
</gene>
<name>A0ABQ6I2P5_9MICO</name>
<keyword evidence="3 6" id="KW-0812">Transmembrane</keyword>
<dbReference type="PANTHER" id="PTHR38459:SF1">
    <property type="entry name" value="PROPHAGE BACTOPRENOL-LINKED GLUCOSE TRANSLOCASE HOMOLOG"/>
    <property type="match status" value="1"/>
</dbReference>
<evidence type="ECO:0000259" key="7">
    <source>
        <dbReference type="Pfam" id="PF04138"/>
    </source>
</evidence>
<feature type="transmembrane region" description="Helical" evidence="6">
    <location>
        <begin position="161"/>
        <end position="177"/>
    </location>
</feature>
<evidence type="ECO:0000256" key="6">
    <source>
        <dbReference type="SAM" id="Phobius"/>
    </source>
</evidence>
<sequence>MPDATAGGAGRTGTPEAERHAAVPFVLAASEAPVTDAAHVAADTGVRRPGRERLAELAKFGSVGAVSFVVDMGLFNLLQFGPGHLLAEKPLTARVVSVAVATLVAWIGNRLWTFSDRRTENRPRELAGFLVVNVGGLLIGIGVLALFVYPLGLDSPLAKNVANLLGIGLGTVFRYFAYRHLVFTGDQAPPK</sequence>